<dbReference type="GO" id="GO:0030154">
    <property type="term" value="P:cell differentiation"/>
    <property type="evidence" value="ECO:0007669"/>
    <property type="project" value="TreeGrafter"/>
</dbReference>
<keyword evidence="4" id="KW-0175">Coiled coil</keyword>
<feature type="compositionally biased region" description="Polar residues" evidence="5">
    <location>
        <begin position="493"/>
        <end position="505"/>
    </location>
</feature>
<protein>
    <recommendedName>
        <fullName evidence="6">HMG box domain-containing protein</fullName>
    </recommendedName>
</protein>
<dbReference type="Gene3D" id="1.10.30.10">
    <property type="entry name" value="High mobility group box domain"/>
    <property type="match status" value="1"/>
</dbReference>
<feature type="region of interest" description="Disordered" evidence="5">
    <location>
        <begin position="1"/>
        <end position="174"/>
    </location>
</feature>
<evidence type="ECO:0000256" key="1">
    <source>
        <dbReference type="ARBA" id="ARBA00023125"/>
    </source>
</evidence>
<feature type="region of interest" description="Disordered" evidence="5">
    <location>
        <begin position="541"/>
        <end position="609"/>
    </location>
</feature>
<name>A0A8H7ZWI2_9FUNG</name>
<keyword evidence="8" id="KW-1185">Reference proteome</keyword>
<gene>
    <name evidence="7" type="ORF">BJ554DRAFT_7691</name>
</gene>
<feature type="compositionally biased region" description="Basic and acidic residues" evidence="5">
    <location>
        <begin position="100"/>
        <end position="110"/>
    </location>
</feature>
<comment type="caution">
    <text evidence="7">The sequence shown here is derived from an EMBL/GenBank/DDBJ whole genome shotgun (WGS) entry which is preliminary data.</text>
</comment>
<feature type="domain" description="HMG box" evidence="6">
    <location>
        <begin position="175"/>
        <end position="243"/>
    </location>
</feature>
<feature type="region of interest" description="Disordered" evidence="5">
    <location>
        <begin position="489"/>
        <end position="528"/>
    </location>
</feature>
<dbReference type="EMBL" id="JAEFCI010005458">
    <property type="protein sequence ID" value="KAG5460278.1"/>
    <property type="molecule type" value="Genomic_DNA"/>
</dbReference>
<dbReference type="GO" id="GO:0000978">
    <property type="term" value="F:RNA polymerase II cis-regulatory region sequence-specific DNA binding"/>
    <property type="evidence" value="ECO:0007669"/>
    <property type="project" value="TreeGrafter"/>
</dbReference>
<evidence type="ECO:0000259" key="6">
    <source>
        <dbReference type="PROSITE" id="PS50118"/>
    </source>
</evidence>
<feature type="compositionally biased region" description="Polar residues" evidence="5">
    <location>
        <begin position="423"/>
        <end position="434"/>
    </location>
</feature>
<dbReference type="InterPro" id="IPR036910">
    <property type="entry name" value="HMG_box_dom_sf"/>
</dbReference>
<feature type="compositionally biased region" description="Pro residues" evidence="5">
    <location>
        <begin position="1"/>
        <end position="11"/>
    </location>
</feature>
<dbReference type="PANTHER" id="PTHR10270">
    <property type="entry name" value="SOX TRANSCRIPTION FACTOR"/>
    <property type="match status" value="1"/>
</dbReference>
<evidence type="ECO:0000313" key="8">
    <source>
        <dbReference type="Proteomes" id="UP000673691"/>
    </source>
</evidence>
<evidence type="ECO:0000256" key="2">
    <source>
        <dbReference type="ARBA" id="ARBA00023163"/>
    </source>
</evidence>
<feature type="DNA-binding region" description="HMG box" evidence="3">
    <location>
        <begin position="175"/>
        <end position="243"/>
    </location>
</feature>
<feature type="region of interest" description="Disordered" evidence="5">
    <location>
        <begin position="395"/>
        <end position="440"/>
    </location>
</feature>
<keyword evidence="3" id="KW-0539">Nucleus</keyword>
<keyword evidence="1 3" id="KW-0238">DNA-binding</keyword>
<feature type="coiled-coil region" evidence="4">
    <location>
        <begin position="448"/>
        <end position="482"/>
    </location>
</feature>
<feature type="compositionally biased region" description="Low complexity" evidence="5">
    <location>
        <begin position="27"/>
        <end position="48"/>
    </location>
</feature>
<dbReference type="SMART" id="SM00398">
    <property type="entry name" value="HMG"/>
    <property type="match status" value="1"/>
</dbReference>
<dbReference type="InterPro" id="IPR050140">
    <property type="entry name" value="SRY-related_HMG-box_TF-like"/>
</dbReference>
<proteinExistence type="predicted"/>
<evidence type="ECO:0000313" key="7">
    <source>
        <dbReference type="EMBL" id="KAG5460278.1"/>
    </source>
</evidence>
<dbReference type="GO" id="GO:0005634">
    <property type="term" value="C:nucleus"/>
    <property type="evidence" value="ECO:0007669"/>
    <property type="project" value="UniProtKB-UniRule"/>
</dbReference>
<dbReference type="SUPFAM" id="SSF47095">
    <property type="entry name" value="HMG-box"/>
    <property type="match status" value="1"/>
</dbReference>
<dbReference type="PANTHER" id="PTHR10270:SF161">
    <property type="entry name" value="SEX-DETERMINING REGION Y PROTEIN"/>
    <property type="match status" value="1"/>
</dbReference>
<dbReference type="CDD" id="cd01389">
    <property type="entry name" value="HMG-box_ROX1-like"/>
    <property type="match status" value="1"/>
</dbReference>
<dbReference type="PROSITE" id="PS50118">
    <property type="entry name" value="HMG_BOX_2"/>
    <property type="match status" value="1"/>
</dbReference>
<dbReference type="Proteomes" id="UP000673691">
    <property type="component" value="Unassembled WGS sequence"/>
</dbReference>
<evidence type="ECO:0000256" key="5">
    <source>
        <dbReference type="SAM" id="MobiDB-lite"/>
    </source>
</evidence>
<feature type="compositionally biased region" description="Basic residues" evidence="5">
    <location>
        <begin position="398"/>
        <end position="415"/>
    </location>
</feature>
<evidence type="ECO:0000256" key="4">
    <source>
        <dbReference type="SAM" id="Coils"/>
    </source>
</evidence>
<feature type="region of interest" description="Disordered" evidence="5">
    <location>
        <begin position="807"/>
        <end position="1046"/>
    </location>
</feature>
<feature type="compositionally biased region" description="Basic and acidic residues" evidence="5">
    <location>
        <begin position="160"/>
        <end position="169"/>
    </location>
</feature>
<dbReference type="Pfam" id="PF00505">
    <property type="entry name" value="HMG_box"/>
    <property type="match status" value="1"/>
</dbReference>
<organism evidence="7 8">
    <name type="scientific">Olpidium bornovanus</name>
    <dbReference type="NCBI Taxonomy" id="278681"/>
    <lineage>
        <taxon>Eukaryota</taxon>
        <taxon>Fungi</taxon>
        <taxon>Fungi incertae sedis</taxon>
        <taxon>Olpidiomycota</taxon>
        <taxon>Olpidiomycotina</taxon>
        <taxon>Olpidiomycetes</taxon>
        <taxon>Olpidiales</taxon>
        <taxon>Olpidiaceae</taxon>
        <taxon>Olpidium</taxon>
    </lineage>
</organism>
<keyword evidence="2" id="KW-0804">Transcription</keyword>
<feature type="compositionally biased region" description="Low complexity" evidence="5">
    <location>
        <begin position="997"/>
        <end position="1011"/>
    </location>
</feature>
<dbReference type="GO" id="GO:0001228">
    <property type="term" value="F:DNA-binding transcription activator activity, RNA polymerase II-specific"/>
    <property type="evidence" value="ECO:0007669"/>
    <property type="project" value="TreeGrafter"/>
</dbReference>
<accession>A0A8H7ZWI2</accession>
<dbReference type="OrthoDB" id="6247875at2759"/>
<dbReference type="AlphaFoldDB" id="A0A8H7ZWI2"/>
<evidence type="ECO:0000256" key="3">
    <source>
        <dbReference type="PROSITE-ProRule" id="PRU00267"/>
    </source>
</evidence>
<feature type="compositionally biased region" description="Low complexity" evidence="5">
    <location>
        <begin position="571"/>
        <end position="580"/>
    </location>
</feature>
<sequence length="1046" mass="111826">MEGPLPHPSPPRQCAGNLPPPPRRTDAAASPASAAGAGVAAAAAAALPGRDDGGAGAGVKAAPGRSGKPGPAVADQSKDDLPPPVCLAGVPLPPLPSPEEVDHLDVHDASPADTRALPRTHPSASSSCEAAGSKPWSGGNDVDDLVAVPPDSEDGLTADTSDHDDRNDNRQNQGIKRPLNRFFVYKVWAQPHYALAYPGLSNRIISKMISRDWNNQTDAVKDHFAQLAEWEKKKHYLRYPNYKYRPGRKVAKNRQSRKLAEKEIRAAGAKFSDEKLASLSDKTNSCGNSPEFSGTTAVSVAAAGERGESPSYESNYPSAATDAVVEGSANRAPVRSTLGIEEDRPGFASPRAVQRWEGESAQRQTLAVDDFSSWHRGGENICTDVATNSAATLPRAPVKPRRRRGGCASMPHHRGSFGEVWTDESTTSGTSQSGYERDSDLSDVMALADEESKTVEECDEEIAELQERLERLKRLKTRKANEKGILKCVPPRTCSSASASSQDGEISSEAGEIGATSSQSGKREAMHEELIRDLGSIFGLPSRDVSRRTSGRKRKSNAAPRADFEPPAPQSAPALASDPQDLYVVEPRAWNSQGPSPIPGGAPDAAVPSSTYSFRRPFPAYPYSGSYESDAGYSYCSFPPSIYSHSPLEYFPLDYGAAGPPFGGQVHWHPQQQSENTQVGWLPARTPPAEKPMDVEKSGPFPARDVLPGPVPQYLPPASGRYLHPFPQHRRSDPFLPPPPHGATKAISVSTDSATAGSEFDTRRHPFASSYAVGVHPHRDDLRTHRTFFTEMPVRDPYLQRTLGDAAAQPTLPVSQNSRPPQAVRPAPVPQVPPASLQQHHHPQPAHVAGARDAESDNSAADQLGPPPAPSDDFDASGKFCGARQEPRGAPRGDSAAAGEEAPVSLENRQLPSFHPPTAADDQAFKSWQSSYHPQAGQLHHSPLPLAGSAAGTAYRAGPYPDDNRYQYRRRGDHHAHGQTPFSRDARLPADGGIGGPVPVAPAFPAVDGPPQENVPPAAPTGEFSHAISLLQKAIVPADEDTDSDR</sequence>
<reference evidence="7 8" key="1">
    <citation type="journal article" name="Sci. Rep.">
        <title>Genome-scale phylogenetic analyses confirm Olpidium as the closest living zoosporic fungus to the non-flagellated, terrestrial fungi.</title>
        <authorList>
            <person name="Chang Y."/>
            <person name="Rochon D."/>
            <person name="Sekimoto S."/>
            <person name="Wang Y."/>
            <person name="Chovatia M."/>
            <person name="Sandor L."/>
            <person name="Salamov A."/>
            <person name="Grigoriev I.V."/>
            <person name="Stajich J.E."/>
            <person name="Spatafora J.W."/>
        </authorList>
    </citation>
    <scope>NUCLEOTIDE SEQUENCE [LARGE SCALE GENOMIC DNA]</scope>
    <source>
        <strain evidence="7">S191</strain>
    </source>
</reference>
<dbReference type="InterPro" id="IPR009071">
    <property type="entry name" value="HMG_box_dom"/>
</dbReference>